<keyword evidence="1" id="KW-0500">Molybdenum</keyword>
<comment type="caution">
    <text evidence="5">The sequence shown here is derived from an EMBL/GenBank/DDBJ whole genome shotgun (WGS) entry which is preliminary data.</text>
</comment>
<dbReference type="AlphaFoldDB" id="A0A7W6DQG9"/>
<dbReference type="GO" id="GO:0005506">
    <property type="term" value="F:iron ion binding"/>
    <property type="evidence" value="ECO:0007669"/>
    <property type="project" value="InterPro"/>
</dbReference>
<organism evidence="5 6">
    <name type="scientific">Sagittula marina</name>
    <dbReference type="NCBI Taxonomy" id="943940"/>
    <lineage>
        <taxon>Bacteria</taxon>
        <taxon>Pseudomonadati</taxon>
        <taxon>Pseudomonadota</taxon>
        <taxon>Alphaproteobacteria</taxon>
        <taxon>Rhodobacterales</taxon>
        <taxon>Roseobacteraceae</taxon>
        <taxon>Sagittula</taxon>
    </lineage>
</organism>
<dbReference type="InterPro" id="IPR016208">
    <property type="entry name" value="Ald_Oxase/xanthine_DH-like"/>
</dbReference>
<dbReference type="Pfam" id="PF02738">
    <property type="entry name" value="MoCoBD_1"/>
    <property type="match status" value="1"/>
</dbReference>
<evidence type="ECO:0000259" key="4">
    <source>
        <dbReference type="Pfam" id="PF20256"/>
    </source>
</evidence>
<name>A0A7W6DQG9_9RHOB</name>
<dbReference type="RefSeq" id="WP_183967714.1">
    <property type="nucleotide sequence ID" value="NZ_BAABBZ010000019.1"/>
</dbReference>
<evidence type="ECO:0000256" key="1">
    <source>
        <dbReference type="ARBA" id="ARBA00022505"/>
    </source>
</evidence>
<dbReference type="InterPro" id="IPR008274">
    <property type="entry name" value="AldOxase/xan_DH_MoCoBD1"/>
</dbReference>
<dbReference type="EMBL" id="JACIEJ010000008">
    <property type="protein sequence ID" value="MBB3986934.1"/>
    <property type="molecule type" value="Genomic_DNA"/>
</dbReference>
<dbReference type="PROSITE" id="PS51318">
    <property type="entry name" value="TAT"/>
    <property type="match status" value="1"/>
</dbReference>
<dbReference type="GO" id="GO:0016491">
    <property type="term" value="F:oxidoreductase activity"/>
    <property type="evidence" value="ECO:0007669"/>
    <property type="project" value="InterPro"/>
</dbReference>
<feature type="domain" description="Aldehyde oxidase/xanthine dehydrogenase second molybdopterin binding" evidence="4">
    <location>
        <begin position="538"/>
        <end position="874"/>
    </location>
</feature>
<dbReference type="Pfam" id="PF20256">
    <property type="entry name" value="MoCoBD_2"/>
    <property type="match status" value="1"/>
</dbReference>
<evidence type="ECO:0000313" key="5">
    <source>
        <dbReference type="EMBL" id="MBB3986934.1"/>
    </source>
</evidence>
<dbReference type="InterPro" id="IPR046867">
    <property type="entry name" value="AldOxase/xan_DH_MoCoBD2"/>
</dbReference>
<dbReference type="PANTHER" id="PTHR11908:SF132">
    <property type="entry name" value="ALDEHYDE OXIDASE 1-RELATED"/>
    <property type="match status" value="1"/>
</dbReference>
<reference evidence="5 6" key="1">
    <citation type="submission" date="2020-08" db="EMBL/GenBank/DDBJ databases">
        <title>Genomic Encyclopedia of Type Strains, Phase IV (KMG-IV): sequencing the most valuable type-strain genomes for metagenomic binning, comparative biology and taxonomic classification.</title>
        <authorList>
            <person name="Goeker M."/>
        </authorList>
    </citation>
    <scope>NUCLEOTIDE SEQUENCE [LARGE SCALE GENOMIC DNA]</scope>
    <source>
        <strain evidence="5 6">DSM 102235</strain>
    </source>
</reference>
<dbReference type="SUPFAM" id="SSF54665">
    <property type="entry name" value="CO dehydrogenase molybdoprotein N-domain-like"/>
    <property type="match status" value="1"/>
</dbReference>
<evidence type="ECO:0000259" key="3">
    <source>
        <dbReference type="Pfam" id="PF02738"/>
    </source>
</evidence>
<dbReference type="SUPFAM" id="SSF56003">
    <property type="entry name" value="Molybdenum cofactor-binding domain"/>
    <property type="match status" value="1"/>
</dbReference>
<keyword evidence="2" id="KW-0560">Oxidoreductase</keyword>
<protein>
    <submittedName>
        <fullName evidence="5">CO/xanthine dehydrogenase Mo-binding subunit</fullName>
    </submittedName>
</protein>
<dbReference type="InterPro" id="IPR037165">
    <property type="entry name" value="AldOxase/xan_DH_Mopterin-bd_sf"/>
</dbReference>
<feature type="domain" description="Aldehyde oxidase/xanthine dehydrogenase first molybdopterin binding" evidence="3">
    <location>
        <begin position="282"/>
        <end position="499"/>
    </location>
</feature>
<gene>
    <name evidence="5" type="ORF">GGQ68_003278</name>
</gene>
<evidence type="ECO:0000313" key="6">
    <source>
        <dbReference type="Proteomes" id="UP000541426"/>
    </source>
</evidence>
<dbReference type="Gene3D" id="3.30.365.10">
    <property type="entry name" value="Aldehyde oxidase/xanthine dehydrogenase, molybdopterin binding domain"/>
    <property type="match status" value="4"/>
</dbReference>
<dbReference type="PANTHER" id="PTHR11908">
    <property type="entry name" value="XANTHINE DEHYDROGENASE"/>
    <property type="match status" value="1"/>
</dbReference>
<proteinExistence type="predicted"/>
<accession>A0A7W6DQG9</accession>
<dbReference type="InterPro" id="IPR036856">
    <property type="entry name" value="Ald_Oxase/Xan_DH_a/b_sf"/>
</dbReference>
<dbReference type="InterPro" id="IPR006311">
    <property type="entry name" value="TAT_signal"/>
</dbReference>
<evidence type="ECO:0000256" key="2">
    <source>
        <dbReference type="ARBA" id="ARBA00023002"/>
    </source>
</evidence>
<dbReference type="Proteomes" id="UP000541426">
    <property type="component" value="Unassembled WGS sequence"/>
</dbReference>
<sequence>MPVRSDFEHQRLSRRSFLKTAAGTVAVTILGLPGGGGQRAMAAGAGSSPLGPVPGVAAQRVEGLAKVTGQKIFARDHNARDMEGWPDKQWHAMYLRARTTQEAFLGIDLTVMPPEAQPTKQILADDLDPRLFDVPLAFNRDLHVDARLIEREAAETGADKSSFNQPDGLQFDLLVMPGYTANYLGQAVALLLFDSLSAYRAAHRFLAFDDGRVQRYGAGKGPEGTPAPNTPFNYPTHYVKSGDFSYAAAKTSEVYDAGLADAEAEIAAALAEPGLLQQPISIDMRAMDPMFMEPEAGLVWVDMQAKEMNVVLGTQSPDGDVQNIASMFKSDGSPIRDLQGVTLTSCYPGGGFGGRDSSPFSLMLALAGAFADGNPVRLAYDRFEQFRVGLKRHATKAEGTLYANPDMTLEAIDLSMVFDGGGRRNLSPYVASLGALCAGGSYSFPMANIRAEAEHTENISGGSQRGFGGPQAYFAIETAMDDLAVAQGWDPVAFRRANLIEEGGQTVVGGPIEQSLRLSDMMDIAEGHPLWADRAGIKAAYENAAGHENRRYGTGIAMSLQAYGTSGDGMVAAVKLARDGTLTVQSDAVDMGNGSATTLGVTIGPILGANATTVDMGGYTLFPQTQMSDVRSDVDLWTVDPMWTKKGTGSSSACLTGLHQVHTVQQTAMALLRGSLLVAAAEVWGLDGLEPEDAVWVDGMLVPLGGGEPLPLRLLAEMVYDLGLPTGALGHAYFQNTWVEAEFDTRGGALRLQLDGLAYYTEDGDTPTPIARQNGSYPAPGTARYSRYVWAPCINVVGASVDTTTGDVRVENVLSVLNAGYIHVPQMVSGQSQGGVAMAISYALLEDMPPGMAGPADGTWNLNRYHVARATDVPLGGVYAPGARAQELITLDPPPGTGRVGRGIAEAVMCSVPPAISNALRDATGVRFGSLPITPEKVLEGLKT</sequence>
<keyword evidence="6" id="KW-1185">Reference proteome</keyword>